<accession>A0A9P6TAC1</accession>
<evidence type="ECO:0000313" key="3">
    <source>
        <dbReference type="EMBL" id="KAG0144489.1"/>
    </source>
</evidence>
<feature type="transmembrane region" description="Helical" evidence="1">
    <location>
        <begin position="140"/>
        <end position="159"/>
    </location>
</feature>
<dbReference type="Pfam" id="PF25278">
    <property type="entry name" value="DUF7872"/>
    <property type="match status" value="1"/>
</dbReference>
<organism evidence="3 4">
    <name type="scientific">Cronartium quercuum f. sp. fusiforme G11</name>
    <dbReference type="NCBI Taxonomy" id="708437"/>
    <lineage>
        <taxon>Eukaryota</taxon>
        <taxon>Fungi</taxon>
        <taxon>Dikarya</taxon>
        <taxon>Basidiomycota</taxon>
        <taxon>Pucciniomycotina</taxon>
        <taxon>Pucciniomycetes</taxon>
        <taxon>Pucciniales</taxon>
        <taxon>Coleosporiaceae</taxon>
        <taxon>Cronartium</taxon>
    </lineage>
</organism>
<feature type="non-terminal residue" evidence="3">
    <location>
        <position position="397"/>
    </location>
</feature>
<feature type="domain" description="DUF7872" evidence="2">
    <location>
        <begin position="196"/>
        <end position="395"/>
    </location>
</feature>
<keyword evidence="1" id="KW-1133">Transmembrane helix</keyword>
<comment type="caution">
    <text evidence="3">The sequence shown here is derived from an EMBL/GenBank/DDBJ whole genome shotgun (WGS) entry which is preliminary data.</text>
</comment>
<dbReference type="OrthoDB" id="2504987at2759"/>
<evidence type="ECO:0000256" key="1">
    <source>
        <dbReference type="SAM" id="Phobius"/>
    </source>
</evidence>
<evidence type="ECO:0000313" key="4">
    <source>
        <dbReference type="Proteomes" id="UP000886653"/>
    </source>
</evidence>
<feature type="transmembrane region" description="Helical" evidence="1">
    <location>
        <begin position="165"/>
        <end position="188"/>
    </location>
</feature>
<dbReference type="EMBL" id="MU167294">
    <property type="protein sequence ID" value="KAG0144489.1"/>
    <property type="molecule type" value="Genomic_DNA"/>
</dbReference>
<dbReference type="PANTHER" id="PTHR33339">
    <property type="entry name" value="LYSM DOMAIN-CONTAINING PROTEIN"/>
    <property type="match status" value="1"/>
</dbReference>
<dbReference type="InterPro" id="IPR057194">
    <property type="entry name" value="DUF7872"/>
</dbReference>
<sequence>MTDLNSTSSSLLVPYHLSIFCDVESINPNVWNRHHISEFLQTYPGGQTKNVTDLAQENRIFNWDCKIGEPCDAGQICSPIPGPIWQIFVSLQNWINLQSAIMKGVTFASNMLQTISSGLAIDLHEDDTRKYKTLFKIEDMLTLAVGISAVVCAAVMWVAPGGQGVALGVTSGAAALISTAQSGVTIAAQQALKDMKSSAFTRWAAYSEGIGDWEQKTHQLISNQTNLFLSSGISTEQGLYGAFKDGNYFLDVQPNSTAQIEKVMSEVVTARLISNILISKKAFVTVHSDECENDGPNGAFKIEDGWLSYCDKKHGTMMNIVAVKEHDHDDVQNQLYNAISIPTKYNLSVEYMVKQSVHCQKKYGGWSHDPYKNGSLPLDINSDCLVNIPVCYCKDWN</sequence>
<evidence type="ECO:0000259" key="2">
    <source>
        <dbReference type="Pfam" id="PF25278"/>
    </source>
</evidence>
<keyword evidence="1" id="KW-0812">Transmembrane</keyword>
<dbReference type="AlphaFoldDB" id="A0A9P6TAC1"/>
<keyword evidence="1" id="KW-0472">Membrane</keyword>
<gene>
    <name evidence="3" type="ORF">CROQUDRAFT_64990</name>
</gene>
<dbReference type="PANTHER" id="PTHR33339:SF1">
    <property type="entry name" value="LYSM DOMAIN-CONTAINING PROTEIN"/>
    <property type="match status" value="1"/>
</dbReference>
<reference evidence="3" key="1">
    <citation type="submission" date="2013-11" db="EMBL/GenBank/DDBJ databases">
        <title>Genome sequence of the fusiform rust pathogen reveals effectors for host alternation and coevolution with pine.</title>
        <authorList>
            <consortium name="DOE Joint Genome Institute"/>
            <person name="Smith K."/>
            <person name="Pendleton A."/>
            <person name="Kubisiak T."/>
            <person name="Anderson C."/>
            <person name="Salamov A."/>
            <person name="Aerts A."/>
            <person name="Riley R."/>
            <person name="Clum A."/>
            <person name="Lindquist E."/>
            <person name="Ence D."/>
            <person name="Campbell M."/>
            <person name="Kronenberg Z."/>
            <person name="Feau N."/>
            <person name="Dhillon B."/>
            <person name="Hamelin R."/>
            <person name="Burleigh J."/>
            <person name="Smith J."/>
            <person name="Yandell M."/>
            <person name="Nelson C."/>
            <person name="Grigoriev I."/>
            <person name="Davis J."/>
        </authorList>
    </citation>
    <scope>NUCLEOTIDE SEQUENCE</scope>
    <source>
        <strain evidence="3">G11</strain>
    </source>
</reference>
<keyword evidence="4" id="KW-1185">Reference proteome</keyword>
<dbReference type="Proteomes" id="UP000886653">
    <property type="component" value="Unassembled WGS sequence"/>
</dbReference>
<proteinExistence type="predicted"/>
<name>A0A9P6TAC1_9BASI</name>
<protein>
    <recommendedName>
        <fullName evidence="2">DUF7872 domain-containing protein</fullName>
    </recommendedName>
</protein>